<feature type="binding site" evidence="11">
    <location>
        <position position="73"/>
    </location>
    <ligand>
        <name>thiamine diphosphate</name>
        <dbReference type="ChEBI" id="CHEBI:58937"/>
    </ligand>
</feature>
<dbReference type="InterPro" id="IPR020826">
    <property type="entry name" value="Transketolase_BS"/>
</dbReference>
<dbReference type="InterPro" id="IPR029061">
    <property type="entry name" value="THDP-binding"/>
</dbReference>
<dbReference type="HAMAP" id="MF_00315">
    <property type="entry name" value="DXP_synth"/>
    <property type="match status" value="1"/>
</dbReference>
<feature type="binding site" evidence="11">
    <location>
        <position position="146"/>
    </location>
    <ligand>
        <name>Mg(2+)</name>
        <dbReference type="ChEBI" id="CHEBI:18420"/>
    </ligand>
</feature>
<dbReference type="InterPro" id="IPR009014">
    <property type="entry name" value="Transketo_C/PFOR_II"/>
</dbReference>
<dbReference type="Pfam" id="PF02780">
    <property type="entry name" value="Transketolase_C"/>
    <property type="match status" value="1"/>
</dbReference>
<dbReference type="NCBIfam" id="NF003933">
    <property type="entry name" value="PRK05444.2-2"/>
    <property type="match status" value="1"/>
</dbReference>
<comment type="caution">
    <text evidence="13">The sequence shown here is derived from an EMBL/GenBank/DDBJ whole genome shotgun (WGS) entry which is preliminary data.</text>
</comment>
<dbReference type="SUPFAM" id="SSF52518">
    <property type="entry name" value="Thiamin diphosphate-binding fold (THDP-binding)"/>
    <property type="match status" value="1"/>
</dbReference>
<name>A0A9W6UX52_9ACTN</name>
<dbReference type="SMART" id="SM00861">
    <property type="entry name" value="Transket_pyr"/>
    <property type="match status" value="1"/>
</dbReference>
<dbReference type="EC" id="2.2.1.7" evidence="11"/>
<dbReference type="RefSeq" id="WP_067908539.1">
    <property type="nucleotide sequence ID" value="NZ_BSRZ01000018.1"/>
</dbReference>
<comment type="cofactor">
    <cofactor evidence="11">
        <name>thiamine diphosphate</name>
        <dbReference type="ChEBI" id="CHEBI:58937"/>
    </cofactor>
    <text evidence="11">Binds 1 thiamine pyrophosphate per subunit.</text>
</comment>
<evidence type="ECO:0000256" key="2">
    <source>
        <dbReference type="ARBA" id="ARBA00011081"/>
    </source>
</evidence>
<dbReference type="GO" id="GO:0030976">
    <property type="term" value="F:thiamine pyrophosphate binding"/>
    <property type="evidence" value="ECO:0007669"/>
    <property type="project" value="UniProtKB-UniRule"/>
</dbReference>
<dbReference type="Pfam" id="PF13292">
    <property type="entry name" value="DXP_synthase_N"/>
    <property type="match status" value="1"/>
</dbReference>
<accession>A0A9W6UX52</accession>
<feature type="domain" description="Transketolase-like pyrimidine-binding" evidence="12">
    <location>
        <begin position="317"/>
        <end position="482"/>
    </location>
</feature>
<organism evidence="13 14">
    <name type="scientific">Actinomadura rubrobrunea</name>
    <dbReference type="NCBI Taxonomy" id="115335"/>
    <lineage>
        <taxon>Bacteria</taxon>
        <taxon>Bacillati</taxon>
        <taxon>Actinomycetota</taxon>
        <taxon>Actinomycetes</taxon>
        <taxon>Streptosporangiales</taxon>
        <taxon>Thermomonosporaceae</taxon>
        <taxon>Actinomadura</taxon>
    </lineage>
</organism>
<evidence type="ECO:0000259" key="12">
    <source>
        <dbReference type="SMART" id="SM00861"/>
    </source>
</evidence>
<dbReference type="PROSITE" id="PS00802">
    <property type="entry name" value="TRANSKETOLASE_2"/>
    <property type="match status" value="1"/>
</dbReference>
<dbReference type="GO" id="GO:0005829">
    <property type="term" value="C:cytosol"/>
    <property type="evidence" value="ECO:0007669"/>
    <property type="project" value="TreeGrafter"/>
</dbReference>
<keyword evidence="4 11" id="KW-0808">Transferase</keyword>
<proteinExistence type="inferred from homology"/>
<evidence type="ECO:0000256" key="10">
    <source>
        <dbReference type="ARBA" id="ARBA00055605"/>
    </source>
</evidence>
<comment type="pathway">
    <text evidence="1 11">Metabolic intermediate biosynthesis; 1-deoxy-D-xylulose 5-phosphate biosynthesis; 1-deoxy-D-xylulose 5-phosphate from D-glyceraldehyde 3-phosphate and pyruvate: step 1/1.</text>
</comment>
<dbReference type="GO" id="GO:0016114">
    <property type="term" value="P:terpenoid biosynthetic process"/>
    <property type="evidence" value="ECO:0007669"/>
    <property type="project" value="UniProtKB-UniRule"/>
</dbReference>
<feature type="binding site" evidence="11">
    <location>
        <position position="287"/>
    </location>
    <ligand>
        <name>thiamine diphosphate</name>
        <dbReference type="ChEBI" id="CHEBI:58937"/>
    </ligand>
</feature>
<evidence type="ECO:0000313" key="13">
    <source>
        <dbReference type="EMBL" id="GLW66949.1"/>
    </source>
</evidence>
<dbReference type="NCBIfam" id="TIGR00204">
    <property type="entry name" value="dxs"/>
    <property type="match status" value="1"/>
</dbReference>
<evidence type="ECO:0000256" key="7">
    <source>
        <dbReference type="ARBA" id="ARBA00022977"/>
    </source>
</evidence>
<evidence type="ECO:0000256" key="9">
    <source>
        <dbReference type="ARBA" id="ARBA00023229"/>
    </source>
</evidence>
<keyword evidence="9 11" id="KW-0414">Isoprene biosynthesis</keyword>
<dbReference type="Pfam" id="PF02779">
    <property type="entry name" value="Transket_pyr"/>
    <property type="match status" value="1"/>
</dbReference>
<keyword evidence="14" id="KW-1185">Reference proteome</keyword>
<comment type="similarity">
    <text evidence="2 11">Belongs to the transketolase family. DXPS subfamily.</text>
</comment>
<keyword evidence="7 11" id="KW-0784">Thiamine biosynthesis</keyword>
<dbReference type="FunFam" id="3.40.50.970:FF:000005">
    <property type="entry name" value="1-deoxy-D-xylulose-5-phosphate synthase"/>
    <property type="match status" value="1"/>
</dbReference>
<evidence type="ECO:0000256" key="1">
    <source>
        <dbReference type="ARBA" id="ARBA00004980"/>
    </source>
</evidence>
<dbReference type="Proteomes" id="UP001165124">
    <property type="component" value="Unassembled WGS sequence"/>
</dbReference>
<comment type="cofactor">
    <cofactor evidence="11">
        <name>Mg(2+)</name>
        <dbReference type="ChEBI" id="CHEBI:18420"/>
    </cofactor>
    <text evidence="11">Binds 1 Mg(2+) ion per subunit.</text>
</comment>
<comment type="subunit">
    <text evidence="3 11">Homodimer.</text>
</comment>
<dbReference type="PROSITE" id="PS00801">
    <property type="entry name" value="TRANSKETOLASE_1"/>
    <property type="match status" value="1"/>
</dbReference>
<dbReference type="CDD" id="cd02007">
    <property type="entry name" value="TPP_DXS"/>
    <property type="match status" value="1"/>
</dbReference>
<comment type="catalytic activity">
    <reaction evidence="11">
        <text>D-glyceraldehyde 3-phosphate + pyruvate + H(+) = 1-deoxy-D-xylulose 5-phosphate + CO2</text>
        <dbReference type="Rhea" id="RHEA:12605"/>
        <dbReference type="ChEBI" id="CHEBI:15361"/>
        <dbReference type="ChEBI" id="CHEBI:15378"/>
        <dbReference type="ChEBI" id="CHEBI:16526"/>
        <dbReference type="ChEBI" id="CHEBI:57792"/>
        <dbReference type="ChEBI" id="CHEBI:59776"/>
        <dbReference type="EC" id="2.2.1.7"/>
    </reaction>
</comment>
<keyword evidence="5 11" id="KW-0479">Metal-binding</keyword>
<evidence type="ECO:0000256" key="3">
    <source>
        <dbReference type="ARBA" id="ARBA00011738"/>
    </source>
</evidence>
<evidence type="ECO:0000256" key="5">
    <source>
        <dbReference type="ARBA" id="ARBA00022723"/>
    </source>
</evidence>
<feature type="binding site" evidence="11">
    <location>
        <begin position="147"/>
        <end position="148"/>
    </location>
    <ligand>
        <name>thiamine diphosphate</name>
        <dbReference type="ChEBI" id="CHEBI:58937"/>
    </ligand>
</feature>
<dbReference type="GO" id="GO:0009228">
    <property type="term" value="P:thiamine biosynthetic process"/>
    <property type="evidence" value="ECO:0007669"/>
    <property type="project" value="UniProtKB-UniRule"/>
</dbReference>
<feature type="binding site" evidence="11">
    <location>
        <position position="368"/>
    </location>
    <ligand>
        <name>thiamine diphosphate</name>
        <dbReference type="ChEBI" id="CHEBI:58937"/>
    </ligand>
</feature>
<dbReference type="InterPro" id="IPR005475">
    <property type="entry name" value="Transketolase-like_Pyr-bd"/>
</dbReference>
<protein>
    <recommendedName>
        <fullName evidence="11">1-deoxy-D-xylulose-5-phosphate synthase</fullName>
        <ecNumber evidence="11">2.2.1.7</ecNumber>
    </recommendedName>
    <alternativeName>
        <fullName evidence="11">1-deoxyxylulose-5-phosphate synthase</fullName>
        <shortName evidence="11">DXP synthase</shortName>
        <shortName evidence="11">DXPS</shortName>
    </alternativeName>
</protein>
<dbReference type="EMBL" id="BSRZ01000018">
    <property type="protein sequence ID" value="GLW66949.1"/>
    <property type="molecule type" value="Genomic_DNA"/>
</dbReference>
<gene>
    <name evidence="13" type="primary">dxs1</name>
    <name evidence="11" type="synonym">dxs</name>
    <name evidence="13" type="ORF">Arub01_51930</name>
</gene>
<evidence type="ECO:0000256" key="6">
    <source>
        <dbReference type="ARBA" id="ARBA00022842"/>
    </source>
</evidence>
<dbReference type="Gene3D" id="3.40.50.920">
    <property type="match status" value="1"/>
</dbReference>
<dbReference type="InterPro" id="IPR033248">
    <property type="entry name" value="Transketolase_C"/>
</dbReference>
<feature type="binding site" evidence="11">
    <location>
        <position position="176"/>
    </location>
    <ligand>
        <name>thiamine diphosphate</name>
        <dbReference type="ChEBI" id="CHEBI:58937"/>
    </ligand>
</feature>
<dbReference type="PANTHER" id="PTHR43322:SF5">
    <property type="entry name" value="1-DEOXY-D-XYLULOSE-5-PHOSPHATE SYNTHASE, CHLOROPLASTIC"/>
    <property type="match status" value="1"/>
</dbReference>
<dbReference type="GO" id="GO:0019288">
    <property type="term" value="P:isopentenyl diphosphate biosynthetic process, methylerythritol 4-phosphate pathway"/>
    <property type="evidence" value="ECO:0007669"/>
    <property type="project" value="TreeGrafter"/>
</dbReference>
<feature type="binding site" evidence="11">
    <location>
        <begin position="114"/>
        <end position="116"/>
    </location>
    <ligand>
        <name>thiamine diphosphate</name>
        <dbReference type="ChEBI" id="CHEBI:58937"/>
    </ligand>
</feature>
<dbReference type="CDD" id="cd07033">
    <property type="entry name" value="TPP_PYR_DXS_TK_like"/>
    <property type="match status" value="1"/>
</dbReference>
<feature type="binding site" evidence="11">
    <location>
        <position position="176"/>
    </location>
    <ligand>
        <name>Mg(2+)</name>
        <dbReference type="ChEBI" id="CHEBI:18420"/>
    </ligand>
</feature>
<comment type="function">
    <text evidence="10 11">Catalyzes the acyloin condensation reaction between C atoms 2 and 3 of pyruvate and glyceraldehyde 3-phosphate to yield 1-deoxy-D-xylulose-5-phosphate (DXP).</text>
</comment>
<dbReference type="GO" id="GO:0000287">
    <property type="term" value="F:magnesium ion binding"/>
    <property type="evidence" value="ECO:0007669"/>
    <property type="project" value="UniProtKB-UniRule"/>
</dbReference>
<dbReference type="FunFam" id="3.40.50.920:FF:000002">
    <property type="entry name" value="1-deoxy-D-xylulose-5-phosphate synthase"/>
    <property type="match status" value="1"/>
</dbReference>
<evidence type="ECO:0000256" key="4">
    <source>
        <dbReference type="ARBA" id="ARBA00022679"/>
    </source>
</evidence>
<reference evidence="13" key="1">
    <citation type="submission" date="2023-02" db="EMBL/GenBank/DDBJ databases">
        <title>Actinomadura rubrobrunea NBRC 14622.</title>
        <authorList>
            <person name="Ichikawa N."/>
            <person name="Sato H."/>
            <person name="Tonouchi N."/>
        </authorList>
    </citation>
    <scope>NUCLEOTIDE SEQUENCE</scope>
    <source>
        <strain evidence="13">NBRC 14622</strain>
    </source>
</reference>
<evidence type="ECO:0000256" key="11">
    <source>
        <dbReference type="HAMAP-Rule" id="MF_00315"/>
    </source>
</evidence>
<evidence type="ECO:0000313" key="14">
    <source>
        <dbReference type="Proteomes" id="UP001165124"/>
    </source>
</evidence>
<dbReference type="InterPro" id="IPR049557">
    <property type="entry name" value="Transketolase_CS"/>
</dbReference>
<dbReference type="GO" id="GO:0008661">
    <property type="term" value="F:1-deoxy-D-xylulose-5-phosphate synthase activity"/>
    <property type="evidence" value="ECO:0007669"/>
    <property type="project" value="UniProtKB-UniRule"/>
</dbReference>
<dbReference type="AlphaFoldDB" id="A0A9W6UX52"/>
<evidence type="ECO:0000256" key="8">
    <source>
        <dbReference type="ARBA" id="ARBA00023052"/>
    </source>
</evidence>
<dbReference type="PANTHER" id="PTHR43322">
    <property type="entry name" value="1-D-DEOXYXYLULOSE 5-PHOSPHATE SYNTHASE-RELATED"/>
    <property type="match status" value="1"/>
</dbReference>
<dbReference type="SUPFAM" id="SSF52922">
    <property type="entry name" value="TK C-terminal domain-like"/>
    <property type="match status" value="1"/>
</dbReference>
<dbReference type="InterPro" id="IPR005477">
    <property type="entry name" value="Dxylulose-5-P_synthase"/>
</dbReference>
<dbReference type="Gene3D" id="3.40.50.970">
    <property type="match status" value="2"/>
</dbReference>
<keyword evidence="8 11" id="KW-0786">Thiamine pyrophosphate</keyword>
<sequence length="642" mass="68748">MGLLETIEQPADLADLTYDELAVLAREIREFLIEKVARTGGHLGPNLGAVELTIALHRVFRSPRDRILWDTGHQAYVHKILTGRREGFDRLRQRGGLSGYPSRAESEHDFVENSHASTALSYADGLAKADRLRGVTDRAVVAVVGDGALTGGMAWEALNNIAAAKDRPVVIVINDNGRSYSPTIGGLAAHLTALRTTPGYERVLEWGKKALNELTPVGGQVYRALHGVKKGLKDILAPQAMFEDLGLKYVGPVDGHDIEAVENALRLARDFGGPVAVHCLTSKGRGYRPAETDAVDRFHAVRVIDPVTGAPTRPAGRSWTSVFSDELVRVGKDRPDVVAITAAMLHPTGLDGFHKAFPDRVFDVGIAEQHAVTSAAGLAMGGLHPVVAIYSTFLNRAFDQVLMDVALHRCGVTFVLDRAGITGDDGASHNGMWDLSVFQVVPGLRICAPRDAATLRTGLREAVAVEDAPTLLRFPKGAIGPDLPAIDSVDGMDVLRRHGAEDVLMVAVGAMAQVCVEAADLLNGQGVGVTVVDPRWVKPLNDALPELARRHRLVVTVEDNGTTGGFGAALSLALHQEGVATPVRAFGIPQRFLEHAKRDELLDECGLTANDIFLATVERLTALTDDAEVATASTTAVRSVTR</sequence>
<keyword evidence="6 11" id="KW-0460">Magnesium</keyword>